<sequence>MTAYASGVGARPYGYGGRMDTSRETDPSVPDPSEFDGGQPEMTDDEAVETDGPDVLFPDTLKPTVAEGALPAGDEGDLVEQAEVVDTDDDEEERRG</sequence>
<feature type="region of interest" description="Disordered" evidence="1">
    <location>
        <begin position="1"/>
        <end position="96"/>
    </location>
</feature>
<feature type="compositionally biased region" description="Acidic residues" evidence="1">
    <location>
        <begin position="74"/>
        <end position="96"/>
    </location>
</feature>
<evidence type="ECO:0000256" key="1">
    <source>
        <dbReference type="SAM" id="MobiDB-lite"/>
    </source>
</evidence>
<accession>A0ABP7E906</accession>
<proteinExistence type="predicted"/>
<protein>
    <recommendedName>
        <fullName evidence="4">DUF5709 domain-containing protein</fullName>
    </recommendedName>
</protein>
<evidence type="ECO:0008006" key="4">
    <source>
        <dbReference type="Google" id="ProtNLM"/>
    </source>
</evidence>
<comment type="caution">
    <text evidence="2">The sequence shown here is derived from an EMBL/GenBank/DDBJ whole genome shotgun (WGS) entry which is preliminary data.</text>
</comment>
<gene>
    <name evidence="2" type="ORF">GCM10022399_35610</name>
</gene>
<feature type="compositionally biased region" description="Acidic residues" evidence="1">
    <location>
        <begin position="42"/>
        <end position="52"/>
    </location>
</feature>
<evidence type="ECO:0000313" key="3">
    <source>
        <dbReference type="Proteomes" id="UP001501468"/>
    </source>
</evidence>
<evidence type="ECO:0000313" key="2">
    <source>
        <dbReference type="EMBL" id="GAA3715884.1"/>
    </source>
</evidence>
<dbReference type="Proteomes" id="UP001501468">
    <property type="component" value="Unassembled WGS sequence"/>
</dbReference>
<organism evidence="2 3">
    <name type="scientific">Terrabacter ginsenosidimutans</name>
    <dbReference type="NCBI Taxonomy" id="490575"/>
    <lineage>
        <taxon>Bacteria</taxon>
        <taxon>Bacillati</taxon>
        <taxon>Actinomycetota</taxon>
        <taxon>Actinomycetes</taxon>
        <taxon>Micrococcales</taxon>
        <taxon>Intrasporangiaceae</taxon>
        <taxon>Terrabacter</taxon>
    </lineage>
</organism>
<name>A0ABP7E906_9MICO</name>
<dbReference type="EMBL" id="BAABDC010000007">
    <property type="protein sequence ID" value="GAA3715884.1"/>
    <property type="molecule type" value="Genomic_DNA"/>
</dbReference>
<keyword evidence="3" id="KW-1185">Reference proteome</keyword>
<reference evidence="3" key="1">
    <citation type="journal article" date="2019" name="Int. J. Syst. Evol. Microbiol.">
        <title>The Global Catalogue of Microorganisms (GCM) 10K type strain sequencing project: providing services to taxonomists for standard genome sequencing and annotation.</title>
        <authorList>
            <consortium name="The Broad Institute Genomics Platform"/>
            <consortium name="The Broad Institute Genome Sequencing Center for Infectious Disease"/>
            <person name="Wu L."/>
            <person name="Ma J."/>
        </authorList>
    </citation>
    <scope>NUCLEOTIDE SEQUENCE [LARGE SCALE GENOMIC DNA]</scope>
    <source>
        <strain evidence="3">JCM 17125</strain>
    </source>
</reference>